<dbReference type="Gene3D" id="2.30.110.10">
    <property type="entry name" value="Electron Transport, Fmn-binding Protein, Chain A"/>
    <property type="match status" value="1"/>
</dbReference>
<comment type="cofactor">
    <cofactor evidence="1">
        <name>FMN</name>
        <dbReference type="ChEBI" id="CHEBI:58210"/>
    </cofactor>
</comment>
<evidence type="ECO:0000256" key="2">
    <source>
        <dbReference type="ARBA" id="ARBA00022630"/>
    </source>
</evidence>
<dbReference type="RefSeq" id="WP_188813458.1">
    <property type="nucleotide sequence ID" value="NZ_BMHT01000003.1"/>
</dbReference>
<sequence length="212" mass="23079">MKHITEQDIQGMEKVFRLNLINSITGYKPANLIGTAGNDGATNLAIFSSVVHLGSNPAFIGMFTRPTTVPRHTYENIKASGRYTINHVQASFVAQAHYTSADFPREESEFAACGLTPEYLNDFSAPYVQESQIKMGLELVEEVPVQATGTIMLVGKVIDLYLPENLLRPDGTVDLNGAGDVAISGLDAYHTVQELAAYQYARAGQGPREKAK</sequence>
<keyword evidence="7" id="KW-1185">Reference proteome</keyword>
<comment type="caution">
    <text evidence="6">The sequence shown here is derived from an EMBL/GenBank/DDBJ whole genome shotgun (WGS) entry which is preliminary data.</text>
</comment>
<evidence type="ECO:0000256" key="1">
    <source>
        <dbReference type="ARBA" id="ARBA00001917"/>
    </source>
</evidence>
<dbReference type="SUPFAM" id="SSF50475">
    <property type="entry name" value="FMN-binding split barrel"/>
    <property type="match status" value="1"/>
</dbReference>
<evidence type="ECO:0000313" key="7">
    <source>
        <dbReference type="Proteomes" id="UP000632273"/>
    </source>
</evidence>
<evidence type="ECO:0000256" key="3">
    <source>
        <dbReference type="ARBA" id="ARBA00022643"/>
    </source>
</evidence>
<accession>A0ABQ1U0M5</accession>
<keyword evidence="3" id="KW-0288">FMN</keyword>
<evidence type="ECO:0000259" key="5">
    <source>
        <dbReference type="Pfam" id="PF01613"/>
    </source>
</evidence>
<dbReference type="PANTHER" id="PTHR33798:SF5">
    <property type="entry name" value="FLAVIN REDUCTASE LIKE DOMAIN-CONTAINING PROTEIN"/>
    <property type="match status" value="1"/>
</dbReference>
<keyword evidence="2" id="KW-0285">Flavoprotein</keyword>
<dbReference type="InterPro" id="IPR002563">
    <property type="entry name" value="Flavin_Rdtase-like_dom"/>
</dbReference>
<comment type="similarity">
    <text evidence="4">Belongs to the flavoredoxin family.</text>
</comment>
<proteinExistence type="inferred from homology"/>
<dbReference type="EMBL" id="BMHT01000003">
    <property type="protein sequence ID" value="GGF07929.1"/>
    <property type="molecule type" value="Genomic_DNA"/>
</dbReference>
<name>A0ABQ1U0M5_9BACT</name>
<evidence type="ECO:0000256" key="4">
    <source>
        <dbReference type="ARBA" id="ARBA00038054"/>
    </source>
</evidence>
<gene>
    <name evidence="6" type="ORF">GCM10011383_18820</name>
</gene>
<dbReference type="PANTHER" id="PTHR33798">
    <property type="entry name" value="FLAVOPROTEIN OXYGENASE"/>
    <property type="match status" value="1"/>
</dbReference>
<evidence type="ECO:0000313" key="6">
    <source>
        <dbReference type="EMBL" id="GGF07929.1"/>
    </source>
</evidence>
<dbReference type="Proteomes" id="UP000632273">
    <property type="component" value="Unassembled WGS sequence"/>
</dbReference>
<dbReference type="Pfam" id="PF01613">
    <property type="entry name" value="Flavin_Reduct"/>
    <property type="match status" value="1"/>
</dbReference>
<reference evidence="7" key="1">
    <citation type="journal article" date="2019" name="Int. J. Syst. Evol. Microbiol.">
        <title>The Global Catalogue of Microorganisms (GCM) 10K type strain sequencing project: providing services to taxonomists for standard genome sequencing and annotation.</title>
        <authorList>
            <consortium name="The Broad Institute Genomics Platform"/>
            <consortium name="The Broad Institute Genome Sequencing Center for Infectious Disease"/>
            <person name="Wu L."/>
            <person name="Ma J."/>
        </authorList>
    </citation>
    <scope>NUCLEOTIDE SEQUENCE [LARGE SCALE GENOMIC DNA]</scope>
    <source>
        <strain evidence="7">CGMCC 1.15197</strain>
    </source>
</reference>
<dbReference type="InterPro" id="IPR012349">
    <property type="entry name" value="Split_barrel_FMN-bd"/>
</dbReference>
<organism evidence="6 7">
    <name type="scientific">Hymenobacter cavernae</name>
    <dbReference type="NCBI Taxonomy" id="2044852"/>
    <lineage>
        <taxon>Bacteria</taxon>
        <taxon>Pseudomonadati</taxon>
        <taxon>Bacteroidota</taxon>
        <taxon>Cytophagia</taxon>
        <taxon>Cytophagales</taxon>
        <taxon>Hymenobacteraceae</taxon>
        <taxon>Hymenobacter</taxon>
    </lineage>
</organism>
<protein>
    <submittedName>
        <fullName evidence="6">Flavin oxidoreductase</fullName>
    </submittedName>
</protein>
<feature type="domain" description="Flavin reductase like" evidence="5">
    <location>
        <begin position="32"/>
        <end position="167"/>
    </location>
</feature>